<dbReference type="EC" id="2.3.2.27" evidence="9"/>
<dbReference type="InterPro" id="IPR003769">
    <property type="entry name" value="ClpS_core"/>
</dbReference>
<dbReference type="InterPro" id="IPR003126">
    <property type="entry name" value="Znf_UBR"/>
</dbReference>
<dbReference type="CDD" id="cd19673">
    <property type="entry name" value="UBR-box_UBR3"/>
    <property type="match status" value="1"/>
</dbReference>
<dbReference type="SMART" id="SM00396">
    <property type="entry name" value="ZnF_UBR1"/>
    <property type="match status" value="1"/>
</dbReference>
<comment type="pathway">
    <text evidence="9">Protein modification; protein ubiquitination.</text>
</comment>
<dbReference type="GO" id="GO:0008270">
    <property type="term" value="F:zinc ion binding"/>
    <property type="evidence" value="ECO:0007669"/>
    <property type="project" value="UniProtKB-UniRule"/>
</dbReference>
<evidence type="ECO:0000256" key="6">
    <source>
        <dbReference type="ARBA" id="ARBA00022833"/>
    </source>
</evidence>
<evidence type="ECO:0000256" key="10">
    <source>
        <dbReference type="SAM" id="MobiDB-lite"/>
    </source>
</evidence>
<dbReference type="InterPro" id="IPR039164">
    <property type="entry name" value="UBR1-like"/>
</dbReference>
<dbReference type="GO" id="GO:0061630">
    <property type="term" value="F:ubiquitin protein ligase activity"/>
    <property type="evidence" value="ECO:0007669"/>
    <property type="project" value="UniProtKB-UniRule"/>
</dbReference>
<keyword evidence="3 9" id="KW-0479">Metal-binding</keyword>
<dbReference type="PROSITE" id="PS51157">
    <property type="entry name" value="ZF_UBR"/>
    <property type="match status" value="1"/>
</dbReference>
<dbReference type="InterPro" id="IPR055194">
    <property type="entry name" value="UBR1-like_WH"/>
</dbReference>
<keyword evidence="2 9" id="KW-0808">Transferase</keyword>
<dbReference type="GO" id="GO:0006357">
    <property type="term" value="P:regulation of transcription by RNA polymerase II"/>
    <property type="evidence" value="ECO:0007669"/>
    <property type="project" value="EnsemblFungi"/>
</dbReference>
<keyword evidence="6 9" id="KW-0862">Zinc</keyword>
<evidence type="ECO:0000256" key="8">
    <source>
        <dbReference type="PROSITE-ProRule" id="PRU00508"/>
    </source>
</evidence>
<dbReference type="UniPathway" id="UPA00143"/>
<evidence type="ECO:0000256" key="5">
    <source>
        <dbReference type="ARBA" id="ARBA00022786"/>
    </source>
</evidence>
<dbReference type="Gene3D" id="2.10.110.30">
    <property type="match status" value="1"/>
</dbReference>
<evidence type="ECO:0000256" key="4">
    <source>
        <dbReference type="ARBA" id="ARBA00022771"/>
    </source>
</evidence>
<evidence type="ECO:0000256" key="1">
    <source>
        <dbReference type="ARBA" id="ARBA00000900"/>
    </source>
</evidence>
<evidence type="ECO:0000256" key="3">
    <source>
        <dbReference type="ARBA" id="ARBA00022723"/>
    </source>
</evidence>
<dbReference type="EMBL" id="KE503206">
    <property type="protein sequence ID" value="EPX73937.1"/>
    <property type="molecule type" value="Genomic_DNA"/>
</dbReference>
<keyword evidence="5 9" id="KW-0833">Ubl conjugation pathway</keyword>
<dbReference type="OMA" id="HEGHETH"/>
<feature type="zinc finger region" description="UBR-type" evidence="8">
    <location>
        <begin position="96"/>
        <end position="168"/>
    </location>
</feature>
<dbReference type="eggNOG" id="KOG1140">
    <property type="taxonomic scope" value="Eukaryota"/>
</dbReference>
<comment type="similarity">
    <text evidence="7 9">Belongs to the E3 ubiquitin-protein ligase UBR1-like family.</text>
</comment>
<comment type="catalytic activity">
    <reaction evidence="1 9">
        <text>S-ubiquitinyl-[E2 ubiquitin-conjugating enzyme]-L-cysteine + [acceptor protein]-L-lysine = [E2 ubiquitin-conjugating enzyme]-L-cysteine + N(6)-ubiquitinyl-[acceptor protein]-L-lysine.</text>
        <dbReference type="EC" id="2.3.2.27"/>
    </reaction>
</comment>
<evidence type="ECO:0000256" key="7">
    <source>
        <dbReference type="ARBA" id="ARBA00046341"/>
    </source>
</evidence>
<dbReference type="Pfam" id="PF22960">
    <property type="entry name" value="WHD_UBR1"/>
    <property type="match status" value="1"/>
</dbReference>
<organism evidence="12 13">
    <name type="scientific">Schizosaccharomyces octosporus (strain yFS286)</name>
    <name type="common">Fission yeast</name>
    <name type="synonym">Octosporomyces octosporus</name>
    <dbReference type="NCBI Taxonomy" id="483514"/>
    <lineage>
        <taxon>Eukaryota</taxon>
        <taxon>Fungi</taxon>
        <taxon>Dikarya</taxon>
        <taxon>Ascomycota</taxon>
        <taxon>Taphrinomycotina</taxon>
        <taxon>Schizosaccharomycetes</taxon>
        <taxon>Schizosaccharomycetales</taxon>
        <taxon>Schizosaccharomycetaceae</taxon>
        <taxon>Schizosaccharomyces</taxon>
    </lineage>
</organism>
<evidence type="ECO:0000256" key="9">
    <source>
        <dbReference type="RuleBase" id="RU366018"/>
    </source>
</evidence>
<dbReference type="CDD" id="cd16482">
    <property type="entry name" value="RING-H2_UBR1-like"/>
    <property type="match status" value="1"/>
</dbReference>
<dbReference type="InterPro" id="IPR044046">
    <property type="entry name" value="E3_ligase_UBR-like_C"/>
</dbReference>
<dbReference type="GO" id="GO:0005737">
    <property type="term" value="C:cytoplasm"/>
    <property type="evidence" value="ECO:0007669"/>
    <property type="project" value="TreeGrafter"/>
</dbReference>
<proteinExistence type="inferred from homology"/>
<gene>
    <name evidence="12" type="ORF">SOCG_03154</name>
</gene>
<dbReference type="HOGENOM" id="CLU_000684_1_0_1"/>
<feature type="domain" description="UBR-type" evidence="11">
    <location>
        <begin position="96"/>
        <end position="168"/>
    </location>
</feature>
<dbReference type="VEuPathDB" id="FungiDB:SOCG_03154"/>
<dbReference type="InterPro" id="IPR036390">
    <property type="entry name" value="WH_DNA-bd_sf"/>
</dbReference>
<evidence type="ECO:0000259" key="11">
    <source>
        <dbReference type="PROSITE" id="PS51157"/>
    </source>
</evidence>
<comment type="function">
    <text evidence="9">Ubiquitin ligase protein which is a component of the N-end rule pathway. Recognizes and binds to proteins bearing specific N-terminal residues that are destabilizing according to the N-end rule, leading to their ubiquitination and subsequent degradation.</text>
</comment>
<dbReference type="Pfam" id="PF18995">
    <property type="entry name" value="PRT6_C"/>
    <property type="match status" value="1"/>
</dbReference>
<dbReference type="PANTHER" id="PTHR21497">
    <property type="entry name" value="UBIQUITIN LIGASE E3 ALPHA-RELATED"/>
    <property type="match status" value="1"/>
</dbReference>
<dbReference type="OrthoDB" id="26387at2759"/>
<dbReference type="GO" id="GO:0000151">
    <property type="term" value="C:ubiquitin ligase complex"/>
    <property type="evidence" value="ECO:0007669"/>
    <property type="project" value="TreeGrafter"/>
</dbReference>
<dbReference type="FunFam" id="2.10.110.30:FF:000001">
    <property type="entry name" value="E3 ubiquitin-protein ligase UBR2 isoform 1"/>
    <property type="match status" value="1"/>
</dbReference>
<dbReference type="SUPFAM" id="SSF46785">
    <property type="entry name" value="Winged helix' DNA-binding domain"/>
    <property type="match status" value="1"/>
</dbReference>
<protein>
    <recommendedName>
        <fullName evidence="9">E3 ubiquitin-protein ligase</fullName>
        <ecNumber evidence="9">2.3.2.27</ecNumber>
    </recommendedName>
</protein>
<sequence>MTERNPSQQFEPSTPTRLQKYLLESAERHAYDSNDESKAHLLQEVYQSLLNYDESNWKYFLKKQPQNITSSFSLSNAQRADPEYFDELQNKGTGSEVCGHVFRDGEVIYRCKTCGADSTCVLCAPCFRSTNHEGHETHVSISTSFSGVCDCGDPEAWKVDLPCKIHSSHSEIKDDSSPEKCIPSELQKSITETVRIVLDFVLDVFSCSSNNLKAQQSIEGILADEEASRLSTTKYGSVDKSCDVFRVMLWNDEFNTFEGVVSCVQRAVNTASESFGLQVAQRVDSIGRFSIKTSTSIEELLRIARIISSNNLAVNVRSARDFFREDDCSTLLHWLEDLLDSHVCFFPNYIQTVFCNEMLKQWSPGLEKPTNPSLNFNNLPLEIANDDDSEDEFYAAEELLGVIANLENNNMPTDITGMEVEDNDAEAAETGFNPGPENDDEDDENAITMDSEAERELLNDLDDENAIDSPMNDVNDEQDEEEEEAEEGEQGEDNGDFQENNGGQGNADQTTPEQATTPLPPPPNAGQTVVTIRPEFNPQLLNNLRQIITSRRRPRPNMTFQVPLQDEYWQKPASYKPSKFKDIAESPYHTLRLDYLLLFDLKFWKELRTLLSRLYVVPFNRNLAFKRLMGIRFAIHYKHLATAFVLADREPDRSVMFLSVQLFTTPSIAETVVQDYDLLTDINSAAVSLLVQPSGGDTEGAQKIKLNEQVLKSRRTFNLFHDLKYLLQVPQVKKIITKDSRYMHQWVDLLRVFQGNSPQKRATHSHVQWDITRLKNIFLLLRLAELSEQVASCYDTATSSDLHQAIQVLIKAIVDPKDDVSDPREPLDCIPNGSSDSYSSRLPLKPFSVSADPISLNHPLHWALATVLSNCDSDILDSFNEETFFALIDHPLRVIAFLMQVDANLWVRNGHNLLLTTRFYRQLYVYLQDFREPFPGNREYTFDKDILLIQKILSQVNPDTGLKAILQRFEFTDWVFDRKYDGHEHYDSEKIPKLLGSLLKFLITLITERESLLKMSIQDTIRVRLAHELCFGPLTYSALIYKISSNLVEDSSFDSIREEMTNYKPPDGLHDFGLYTLKDEYFDLINPYSSYYSKNEREEAEAVMKKRLSDKYNVPLESAVIEPNFQFLDKNGQDIFFALVNSDVFYLVLLRALEYALLISDKQEDVDNSETIINEALQLCLIASRINDFTGSTTFYTKHFLGQHPISTDNQESDHSSYCLAELCLKVVKSSKLKSLHPKANYMLDVLKRSGTATCASILQHARVNSEESSVEEPGADEIKRVEEKKRIALEKQKSIMQQFRAQQASFMAQNTDFNVEDDDELVDTSRPPFKQHEHLHGNCLLCQESCNEEAPYGMLATVNKSSFLRETANTKEALQELFTIPSSFNAQLPDRLSGEKAETVALHETKTRILGAYPVNHNIEGLYVSSCGHLMHTRCFDTYANSRLLRRSDPSTYINDKHKTTPATRYFMCPLCGYLSNVIIPTTHTPRLCLRLNDYGVDRDLEAFLRSFSFKNNETFNHHLFSTSNDVVRNVAEKSLNRPWINTSQSAVIPKEENVMTDNGDALQRYFSVMEFSASKFHGDNPSKGSLSDEMLDSLSYSLASVEVIYRGTPTSQNHDAQIWINDIGSINSAFLLSFAETVMKGLCRKVASSTDAASDFVRTQNRQVCKLFYGKSDVKEYMLQFSNTFKADFFKPLLSSNIFSEFVKTITLLIINEQQSHSLYYAELYYIAHICKIILETSSYLEQTDAFAEPSIEYSDTAKGAFYQFCCNVFRACGYEERCRILDSSVAFSRLLTLVEKFMLPFLRRVSLVYYCLLNVNFEESGNGELNENTELTHLCELLELPTLSEMYIRLGNQQFPEQLQVINGWCQQFAEDNSSASKPRLEFPGVYELLKLPSRLENLMDIMQESICCMCHKTPVLPAVCLQCGSVVCFSARQTTTAAQRQPGECNVHSRECSDGIGIYFLIKMCGILFLDGISGAGMVVPAPYLDIHGETDFRLIRGCPQFLSQKRYDHAVRNAWLRQMVLSLITRSGDSGSLQVYDMA</sequence>
<feature type="compositionally biased region" description="Acidic residues" evidence="10">
    <location>
        <begin position="474"/>
        <end position="496"/>
    </location>
</feature>
<evidence type="ECO:0000256" key="2">
    <source>
        <dbReference type="ARBA" id="ARBA00022679"/>
    </source>
</evidence>
<keyword evidence="13" id="KW-1185">Reference proteome</keyword>
<dbReference type="Pfam" id="PF02617">
    <property type="entry name" value="ClpS"/>
    <property type="match status" value="1"/>
</dbReference>
<evidence type="ECO:0000313" key="13">
    <source>
        <dbReference type="Proteomes" id="UP000016088"/>
    </source>
</evidence>
<dbReference type="PANTHER" id="PTHR21497:SF24">
    <property type="entry name" value="E3 UBIQUITIN-PROTEIN LIGASE UBR1"/>
    <property type="match status" value="1"/>
</dbReference>
<dbReference type="GO" id="GO:0071596">
    <property type="term" value="P:ubiquitin-dependent protein catabolic process via the N-end rule pathway"/>
    <property type="evidence" value="ECO:0007669"/>
    <property type="project" value="UniProtKB-UniRule"/>
</dbReference>
<dbReference type="GeneID" id="25032126"/>
<evidence type="ECO:0000313" key="12">
    <source>
        <dbReference type="EMBL" id="EPX73937.1"/>
    </source>
</evidence>
<feature type="region of interest" description="Disordered" evidence="10">
    <location>
        <begin position="460"/>
        <end position="529"/>
    </location>
</feature>
<dbReference type="GO" id="GO:0016567">
    <property type="term" value="P:protein ubiquitination"/>
    <property type="evidence" value="ECO:0007669"/>
    <property type="project" value="UniProtKB-UniRule"/>
</dbReference>
<name>S9Q1A1_SCHOY</name>
<dbReference type="Pfam" id="PF02207">
    <property type="entry name" value="zf-UBR"/>
    <property type="match status" value="1"/>
</dbReference>
<accession>S9Q1A1</accession>
<dbReference type="RefSeq" id="XP_013017096.1">
    <property type="nucleotide sequence ID" value="XM_013161642.1"/>
</dbReference>
<dbReference type="GO" id="GO:0005634">
    <property type="term" value="C:nucleus"/>
    <property type="evidence" value="ECO:0007669"/>
    <property type="project" value="EnsemblFungi"/>
</dbReference>
<reference evidence="12 13" key="1">
    <citation type="journal article" date="2011" name="Science">
        <title>Comparative functional genomics of the fission yeasts.</title>
        <authorList>
            <person name="Rhind N."/>
            <person name="Chen Z."/>
            <person name="Yassour M."/>
            <person name="Thompson D.A."/>
            <person name="Haas B.J."/>
            <person name="Habib N."/>
            <person name="Wapinski I."/>
            <person name="Roy S."/>
            <person name="Lin M.F."/>
            <person name="Heiman D.I."/>
            <person name="Young S.K."/>
            <person name="Furuya K."/>
            <person name="Guo Y."/>
            <person name="Pidoux A."/>
            <person name="Chen H.M."/>
            <person name="Robbertse B."/>
            <person name="Goldberg J.M."/>
            <person name="Aoki K."/>
            <person name="Bayne E.H."/>
            <person name="Berlin A.M."/>
            <person name="Desjardins C.A."/>
            <person name="Dobbs E."/>
            <person name="Dukaj L."/>
            <person name="Fan L."/>
            <person name="FitzGerald M.G."/>
            <person name="French C."/>
            <person name="Gujja S."/>
            <person name="Hansen K."/>
            <person name="Keifenheim D."/>
            <person name="Levin J.Z."/>
            <person name="Mosher R.A."/>
            <person name="Mueller C.A."/>
            <person name="Pfiffner J."/>
            <person name="Priest M."/>
            <person name="Russ C."/>
            <person name="Smialowska A."/>
            <person name="Swoboda P."/>
            <person name="Sykes S.M."/>
            <person name="Vaughn M."/>
            <person name="Vengrova S."/>
            <person name="Yoder R."/>
            <person name="Zeng Q."/>
            <person name="Allshire R."/>
            <person name="Baulcombe D."/>
            <person name="Birren B.W."/>
            <person name="Brown W."/>
            <person name="Ekwall K."/>
            <person name="Kellis M."/>
            <person name="Leatherwood J."/>
            <person name="Levin H."/>
            <person name="Margalit H."/>
            <person name="Martienssen R."/>
            <person name="Nieduszynski C.A."/>
            <person name="Spatafora J.W."/>
            <person name="Friedman N."/>
            <person name="Dalgaard J.Z."/>
            <person name="Baumann P."/>
            <person name="Niki H."/>
            <person name="Regev A."/>
            <person name="Nusbaum C."/>
        </authorList>
    </citation>
    <scope>NUCLEOTIDE SEQUENCE [LARGE SCALE GENOMIC DNA]</scope>
    <source>
        <strain evidence="13">yFS286</strain>
    </source>
</reference>
<keyword evidence="4 9" id="KW-0863">Zinc-finger</keyword>
<dbReference type="Proteomes" id="UP000016088">
    <property type="component" value="Unassembled WGS sequence"/>
</dbReference>